<comment type="caution">
    <text evidence="6">The sequence shown here is derived from an EMBL/GenBank/DDBJ whole genome shotgun (WGS) entry which is preliminary data.</text>
</comment>
<protein>
    <submittedName>
        <fullName evidence="6">Glycosyltransferase</fullName>
    </submittedName>
</protein>
<feature type="domain" description="Erythromycin biosynthesis protein CIII-like N-terminal" evidence="5">
    <location>
        <begin position="23"/>
        <end position="232"/>
    </location>
</feature>
<dbReference type="EMBL" id="JANUGQ010000002">
    <property type="protein sequence ID" value="MCS0634768.1"/>
    <property type="molecule type" value="Genomic_DNA"/>
</dbReference>
<keyword evidence="2" id="KW-0328">Glycosyltransferase</keyword>
<accession>A0ABT2CBI2</accession>
<evidence type="ECO:0000313" key="6">
    <source>
        <dbReference type="EMBL" id="MCS0634768.1"/>
    </source>
</evidence>
<dbReference type="InterPro" id="IPR002213">
    <property type="entry name" value="UDP_glucos_trans"/>
</dbReference>
<dbReference type="SUPFAM" id="SSF53756">
    <property type="entry name" value="UDP-Glycosyltransferase/glycogen phosphorylase"/>
    <property type="match status" value="1"/>
</dbReference>
<keyword evidence="3" id="KW-0808">Transferase</keyword>
<keyword evidence="7" id="KW-1185">Reference proteome</keyword>
<dbReference type="PANTHER" id="PTHR48050:SF13">
    <property type="entry name" value="STEROL 3-BETA-GLUCOSYLTRANSFERASE UGT80A2"/>
    <property type="match status" value="1"/>
</dbReference>
<evidence type="ECO:0000313" key="7">
    <source>
        <dbReference type="Proteomes" id="UP001431313"/>
    </source>
</evidence>
<gene>
    <name evidence="6" type="ORF">NX801_03660</name>
</gene>
<dbReference type="CDD" id="cd03784">
    <property type="entry name" value="GT1_Gtf-like"/>
    <property type="match status" value="1"/>
</dbReference>
<dbReference type="Proteomes" id="UP001431313">
    <property type="component" value="Unassembled WGS sequence"/>
</dbReference>
<evidence type="ECO:0000259" key="4">
    <source>
        <dbReference type="Pfam" id="PF06722"/>
    </source>
</evidence>
<name>A0ABT2CBI2_9ACTN</name>
<dbReference type="PANTHER" id="PTHR48050">
    <property type="entry name" value="STEROL 3-BETA-GLUCOSYLTRANSFERASE"/>
    <property type="match status" value="1"/>
</dbReference>
<dbReference type="RefSeq" id="WP_258785407.1">
    <property type="nucleotide sequence ID" value="NZ_JANUGQ010000002.1"/>
</dbReference>
<dbReference type="InterPro" id="IPR010610">
    <property type="entry name" value="EryCIII-like_C"/>
</dbReference>
<comment type="similarity">
    <text evidence="1">Belongs to the glycosyltransferase 28 family.</text>
</comment>
<feature type="domain" description="Erythromycin biosynthesis protein CIII-like C-terminal" evidence="4">
    <location>
        <begin position="271"/>
        <end position="410"/>
    </location>
</feature>
<dbReference type="PROSITE" id="PS00375">
    <property type="entry name" value="UDPGT"/>
    <property type="match status" value="1"/>
</dbReference>
<sequence>MRVLCTTTGSPSHGRAQLPLLRALAAAGHEVRVLTTSDLVPLFRHDDFQVEPSLPDFSPGALLGKDGDDDDAAPGSALAALADLKPEEQREALMPLMAKALSGPLAKLMYEAIAPVAREYRPHLALRDGMDLGTVLIGEELGIPHLPTPSGANNLLDPATLLDGLNEVRAELGLPIQDDPLSVVAHGRVDYVPAAFSFARHMPAPLAYRQTVEVERSSILPDWFAELPTDRPLVWAAIGTALPMIQKQREEGKQEELPFEMPDPVKSLRIILDAAAELTECTVVVATSGLPVSDAGLPSHVRLTEWLPQPLVLETADLFLTHGGFNSVREALRTATPMVVLPHFGDQFANAERVAELGFGRGVTDFTPDAVAAACRAVLADERAGQVARRARLEMLTLPDVATAVTDLERLAGVTT</sequence>
<reference evidence="6" key="1">
    <citation type="submission" date="2022-08" db="EMBL/GenBank/DDBJ databases">
        <authorList>
            <person name="Somphong A."/>
            <person name="Phongsopitanun W."/>
        </authorList>
    </citation>
    <scope>NUCLEOTIDE SEQUENCE</scope>
    <source>
        <strain evidence="6">LP05-1</strain>
    </source>
</reference>
<dbReference type="InterPro" id="IPR048284">
    <property type="entry name" value="EryCIII-like_N"/>
</dbReference>
<evidence type="ECO:0000256" key="3">
    <source>
        <dbReference type="ARBA" id="ARBA00022679"/>
    </source>
</evidence>
<evidence type="ECO:0000256" key="1">
    <source>
        <dbReference type="ARBA" id="ARBA00006962"/>
    </source>
</evidence>
<evidence type="ECO:0000256" key="2">
    <source>
        <dbReference type="ARBA" id="ARBA00022676"/>
    </source>
</evidence>
<evidence type="ECO:0000259" key="5">
    <source>
        <dbReference type="Pfam" id="PF21036"/>
    </source>
</evidence>
<dbReference type="InterPro" id="IPR050426">
    <property type="entry name" value="Glycosyltransferase_28"/>
</dbReference>
<dbReference type="InterPro" id="IPR035595">
    <property type="entry name" value="UDP_glycos_trans_CS"/>
</dbReference>
<organism evidence="6 7">
    <name type="scientific">Streptomyces pyxinae</name>
    <dbReference type="NCBI Taxonomy" id="2970734"/>
    <lineage>
        <taxon>Bacteria</taxon>
        <taxon>Bacillati</taxon>
        <taxon>Actinomycetota</taxon>
        <taxon>Actinomycetes</taxon>
        <taxon>Kitasatosporales</taxon>
        <taxon>Streptomycetaceae</taxon>
        <taxon>Streptomyces</taxon>
    </lineage>
</organism>
<dbReference type="Gene3D" id="3.40.50.2000">
    <property type="entry name" value="Glycogen Phosphorylase B"/>
    <property type="match status" value="2"/>
</dbReference>
<dbReference type="Pfam" id="PF06722">
    <property type="entry name" value="EryCIII-like_C"/>
    <property type="match status" value="1"/>
</dbReference>
<dbReference type="Pfam" id="PF21036">
    <property type="entry name" value="EryCIII-like_N"/>
    <property type="match status" value="1"/>
</dbReference>
<proteinExistence type="inferred from homology"/>